<keyword evidence="2" id="KW-0812">Transmembrane</keyword>
<accession>A0A7K1YB91</accession>
<feature type="compositionally biased region" description="Polar residues" evidence="1">
    <location>
        <begin position="88"/>
        <end position="97"/>
    </location>
</feature>
<dbReference type="Proteomes" id="UP000466586">
    <property type="component" value="Unassembled WGS sequence"/>
</dbReference>
<dbReference type="EMBL" id="WVHT01000004">
    <property type="protein sequence ID" value="MXV51369.1"/>
    <property type="molecule type" value="Genomic_DNA"/>
</dbReference>
<keyword evidence="2" id="KW-0472">Membrane</keyword>
<name>A0A7K1YB91_9SPHI</name>
<evidence type="ECO:0000256" key="1">
    <source>
        <dbReference type="SAM" id="MobiDB-lite"/>
    </source>
</evidence>
<evidence type="ECO:0000313" key="4">
    <source>
        <dbReference type="Proteomes" id="UP000466586"/>
    </source>
</evidence>
<organism evidence="3 4">
    <name type="scientific">Hufsiella arboris</name>
    <dbReference type="NCBI Taxonomy" id="2695275"/>
    <lineage>
        <taxon>Bacteria</taxon>
        <taxon>Pseudomonadati</taxon>
        <taxon>Bacteroidota</taxon>
        <taxon>Sphingobacteriia</taxon>
        <taxon>Sphingobacteriales</taxon>
        <taxon>Sphingobacteriaceae</taxon>
        <taxon>Hufsiella</taxon>
    </lineage>
</organism>
<keyword evidence="2" id="KW-1133">Transmembrane helix</keyword>
<protein>
    <submittedName>
        <fullName evidence="3">Energy transducer TonB</fullName>
    </submittedName>
</protein>
<evidence type="ECO:0000313" key="3">
    <source>
        <dbReference type="EMBL" id="MXV51369.1"/>
    </source>
</evidence>
<gene>
    <name evidence="3" type="ORF">GS399_10345</name>
</gene>
<sequence>MTAHQKYGENNYPKAVAISTGIMVVFLLLSYFLIVNRAAPLEEVGTGGIIVNYGTADEGMGTDYMSVEQPSMDPNANGKAPDKVVPNTDPQPTPTTENNDKDIVTQNTEDAPEINTKESKPANNVSAVKLPEKDKAPTINPNALYKGSKNNASGQGDGTGSKPGNQGSENGDPLSPDYGEGGSGNGGVALDLKSRRFVDIPHIDDNGQASGIIAVDIRVDKSGTIIYARAGARGTTISDLSLWRKCEQAVTGARLNQLESAPEVQVGVVKFRFKVK</sequence>
<proteinExistence type="predicted"/>
<keyword evidence="4" id="KW-1185">Reference proteome</keyword>
<feature type="transmembrane region" description="Helical" evidence="2">
    <location>
        <begin position="12"/>
        <end position="34"/>
    </location>
</feature>
<comment type="caution">
    <text evidence="3">The sequence shown here is derived from an EMBL/GenBank/DDBJ whole genome shotgun (WGS) entry which is preliminary data.</text>
</comment>
<dbReference type="AlphaFoldDB" id="A0A7K1YB91"/>
<evidence type="ECO:0000256" key="2">
    <source>
        <dbReference type="SAM" id="Phobius"/>
    </source>
</evidence>
<reference evidence="3 4" key="1">
    <citation type="submission" date="2019-11" db="EMBL/GenBank/DDBJ databases">
        <title>Pedobacter sp. HMF7647 Genome sequencing and assembly.</title>
        <authorList>
            <person name="Kang H."/>
            <person name="Kim H."/>
            <person name="Joh K."/>
        </authorList>
    </citation>
    <scope>NUCLEOTIDE SEQUENCE [LARGE SCALE GENOMIC DNA]</scope>
    <source>
        <strain evidence="3 4">HMF7647</strain>
    </source>
</reference>
<feature type="region of interest" description="Disordered" evidence="1">
    <location>
        <begin position="62"/>
        <end position="187"/>
    </location>
</feature>